<evidence type="ECO:0000256" key="11">
    <source>
        <dbReference type="RuleBase" id="RU004227"/>
    </source>
</evidence>
<proteinExistence type="inferred from homology"/>
<dbReference type="SUPFAM" id="SSF52540">
    <property type="entry name" value="P-loop containing nucleoside triphosphate hydrolases"/>
    <property type="match status" value="1"/>
</dbReference>
<dbReference type="SMART" id="SM00760">
    <property type="entry name" value="Bac_DnaA_C"/>
    <property type="match status" value="1"/>
</dbReference>
<dbReference type="STRING" id="644284.Arch_0001"/>
<dbReference type="GO" id="GO:0008289">
    <property type="term" value="F:lipid binding"/>
    <property type="evidence" value="ECO:0007669"/>
    <property type="project" value="UniProtKB-KW"/>
</dbReference>
<evidence type="ECO:0000256" key="3">
    <source>
        <dbReference type="ARBA" id="ARBA00022705"/>
    </source>
</evidence>
<evidence type="ECO:0000256" key="10">
    <source>
        <dbReference type="RuleBase" id="RU000577"/>
    </source>
</evidence>
<evidence type="ECO:0000256" key="9">
    <source>
        <dbReference type="NCBIfam" id="TIGR00362"/>
    </source>
</evidence>
<evidence type="ECO:0000313" key="15">
    <source>
        <dbReference type="EMBL" id="ADH91769.1"/>
    </source>
</evidence>
<comment type="caution">
    <text evidence="8">Lacks conserved residue(s) required for the propagation of feature annotation.</text>
</comment>
<evidence type="ECO:0000313" key="16">
    <source>
        <dbReference type="Proteomes" id="UP000000376"/>
    </source>
</evidence>
<keyword evidence="2 8" id="KW-0963">Cytoplasm</keyword>
<dbReference type="PANTHER" id="PTHR30050">
    <property type="entry name" value="CHROMOSOMAL REPLICATION INITIATOR PROTEIN DNAA"/>
    <property type="match status" value="1"/>
</dbReference>
<dbReference type="GO" id="GO:0003688">
    <property type="term" value="F:DNA replication origin binding"/>
    <property type="evidence" value="ECO:0007669"/>
    <property type="project" value="UniProtKB-UniRule"/>
</dbReference>
<dbReference type="HAMAP" id="MF_00377">
    <property type="entry name" value="DnaA_bact"/>
    <property type="match status" value="1"/>
</dbReference>
<evidence type="ECO:0000256" key="7">
    <source>
        <dbReference type="ARBA" id="ARBA00023125"/>
    </source>
</evidence>
<dbReference type="GO" id="GO:0005524">
    <property type="term" value="F:ATP binding"/>
    <property type="evidence" value="ECO:0007669"/>
    <property type="project" value="UniProtKB-UniRule"/>
</dbReference>
<name>D7BLH0_ARCHD</name>
<dbReference type="Pfam" id="PF00308">
    <property type="entry name" value="Bac_DnaA"/>
    <property type="match status" value="1"/>
</dbReference>
<dbReference type="InterPro" id="IPR027417">
    <property type="entry name" value="P-loop_NTPase"/>
</dbReference>
<feature type="binding site" evidence="8">
    <location>
        <position position="241"/>
    </location>
    <ligand>
        <name>ATP</name>
        <dbReference type="ChEBI" id="CHEBI:30616"/>
    </ligand>
</feature>
<protein>
    <recommendedName>
        <fullName evidence="8 9">Chromosomal replication initiator protein DnaA</fullName>
    </recommendedName>
</protein>
<dbReference type="EMBL" id="CP002045">
    <property type="protein sequence ID" value="ADH91769.1"/>
    <property type="molecule type" value="Genomic_DNA"/>
</dbReference>
<dbReference type="KEGG" id="ahe:Arch_0001"/>
<feature type="region of interest" description="Disordered" evidence="12">
    <location>
        <begin position="115"/>
        <end position="191"/>
    </location>
</feature>
<dbReference type="PRINTS" id="PR00051">
    <property type="entry name" value="DNAA"/>
</dbReference>
<dbReference type="GO" id="GO:0005886">
    <property type="term" value="C:plasma membrane"/>
    <property type="evidence" value="ECO:0007669"/>
    <property type="project" value="TreeGrafter"/>
</dbReference>
<dbReference type="InterPro" id="IPR020591">
    <property type="entry name" value="Chromosome_initiator_DnaA-like"/>
</dbReference>
<evidence type="ECO:0000259" key="14">
    <source>
        <dbReference type="SMART" id="SM00760"/>
    </source>
</evidence>
<comment type="subunit">
    <text evidence="8">Oligomerizes as a right-handed, spiral filament on DNA at oriC.</text>
</comment>
<keyword evidence="3 8" id="KW-0235">DNA replication</keyword>
<feature type="region of interest" description="Domain IV, binds dsDNA" evidence="8">
    <location>
        <begin position="413"/>
        <end position="544"/>
    </location>
</feature>
<dbReference type="SMART" id="SM00382">
    <property type="entry name" value="AAA"/>
    <property type="match status" value="1"/>
</dbReference>
<feature type="binding site" evidence="8">
    <location>
        <position position="238"/>
    </location>
    <ligand>
        <name>ATP</name>
        <dbReference type="ChEBI" id="CHEBI:30616"/>
    </ligand>
</feature>
<keyword evidence="6 8" id="KW-0446">Lipid-binding</keyword>
<evidence type="ECO:0000256" key="8">
    <source>
        <dbReference type="HAMAP-Rule" id="MF_00377"/>
    </source>
</evidence>
<dbReference type="Pfam" id="PF08299">
    <property type="entry name" value="Bac_DnaA_C"/>
    <property type="match status" value="1"/>
</dbReference>
<feature type="domain" description="AAA+ ATPase" evidence="13">
    <location>
        <begin position="227"/>
        <end position="365"/>
    </location>
</feature>
<comment type="function">
    <text evidence="8 10">Plays an essential role in the initiation and regulation of chromosomal replication. ATP-DnaA binds to the origin of replication (oriC) to initiate formation of the DNA replication initiation complex once per cell cycle. Binds the DnaA box (a 9 base pair repeat at the origin) and separates the double-stranded (ds)DNA. Forms a right-handed helical filament on oriC DNA; dsDNA binds to the exterior of the filament while single-stranded (ss)DNA is stabiized in the filament's interior. The ATP-DnaA-oriC complex binds and stabilizes one strand of the AT-rich DNA unwinding element (DUE), permitting loading of DNA polymerase. After initiation quickly degrades to an ADP-DnaA complex that is not apt for DNA replication. Binds acidic phospholipids.</text>
</comment>
<keyword evidence="7 8" id="KW-0238">DNA-binding</keyword>
<dbReference type="GO" id="GO:0006275">
    <property type="term" value="P:regulation of DNA replication"/>
    <property type="evidence" value="ECO:0007669"/>
    <property type="project" value="UniProtKB-UniRule"/>
</dbReference>
<evidence type="ECO:0000256" key="6">
    <source>
        <dbReference type="ARBA" id="ARBA00023121"/>
    </source>
</evidence>
<dbReference type="eggNOG" id="COG0593">
    <property type="taxonomic scope" value="Bacteria"/>
</dbReference>
<dbReference type="NCBIfam" id="TIGR00362">
    <property type="entry name" value="DnaA"/>
    <property type="match status" value="1"/>
</dbReference>
<dbReference type="AlphaFoldDB" id="D7BLH0"/>
<evidence type="ECO:0000256" key="4">
    <source>
        <dbReference type="ARBA" id="ARBA00022741"/>
    </source>
</evidence>
<dbReference type="InterPro" id="IPR013317">
    <property type="entry name" value="DnaA_dom"/>
</dbReference>
<accession>D7BLH0</accession>
<dbReference type="InterPro" id="IPR010921">
    <property type="entry name" value="Trp_repressor/repl_initiator"/>
</dbReference>
<dbReference type="GO" id="GO:0006270">
    <property type="term" value="P:DNA replication initiation"/>
    <property type="evidence" value="ECO:0007669"/>
    <property type="project" value="UniProtKB-UniRule"/>
</dbReference>
<dbReference type="InterPro" id="IPR018312">
    <property type="entry name" value="Chromosome_initiator_DnaA_CS"/>
</dbReference>
<feature type="compositionally biased region" description="Basic and acidic residues" evidence="12">
    <location>
        <begin position="180"/>
        <end position="191"/>
    </location>
</feature>
<evidence type="ECO:0000256" key="2">
    <source>
        <dbReference type="ARBA" id="ARBA00022490"/>
    </source>
</evidence>
<comment type="subcellular location">
    <subcellularLocation>
        <location evidence="8">Cytoplasm</location>
    </subcellularLocation>
</comment>
<feature type="region of interest" description="Domain I, interacts with DnaA modulators" evidence="8">
    <location>
        <begin position="1"/>
        <end position="112"/>
    </location>
</feature>
<reference evidence="15 16" key="1">
    <citation type="journal article" date="2010" name="Stand. Genomic Sci.">
        <title>Complete genome sequence of Arcanobacterium haemolyticum type strain (11018).</title>
        <authorList>
            <person name="Yasawong M."/>
            <person name="Teshima H."/>
            <person name="Lapidus A."/>
            <person name="Nolan M."/>
            <person name="Lucas S."/>
            <person name="Glavina Del Rio T."/>
            <person name="Tice H."/>
            <person name="Cheng J."/>
            <person name="Bruce D."/>
            <person name="Detter C."/>
            <person name="Tapia R."/>
            <person name="Han C."/>
            <person name="Goodwin L."/>
            <person name="Pitluck S."/>
            <person name="Liolios K."/>
            <person name="Ivanova N."/>
            <person name="Mavromatis K."/>
            <person name="Mikhailova N."/>
            <person name="Pati A."/>
            <person name="Chen A."/>
            <person name="Palaniappan K."/>
            <person name="Land M."/>
            <person name="Hauser L."/>
            <person name="Chang Y."/>
            <person name="Jeffries C."/>
            <person name="Rohde M."/>
            <person name="Sikorski J."/>
            <person name="Pukall R."/>
            <person name="Goker M."/>
            <person name="Woyke T."/>
            <person name="Bristow J."/>
            <person name="Eisen J."/>
            <person name="Markowitz V."/>
            <person name="Hugenholtz P."/>
            <person name="Kyrpides N."/>
            <person name="Klenk H."/>
        </authorList>
    </citation>
    <scope>NUCLEOTIDE SEQUENCE [LARGE SCALE GENOMIC DNA]</scope>
    <source>
        <strain evidence="16">ATCC 9345 / DSM 20595 / CCUG 17215 / LMG 16163 / NBRC 15585 / NCTC 8452 / 11018</strain>
    </source>
</reference>
<organism evidence="15 16">
    <name type="scientific">Arcanobacterium haemolyticum (strain ATCC 9345 / DSM 20595 / CCM 5947 / CCUG 17215 / LMG 16163 / NBRC 15585 / NCTC 8452 / 11018)</name>
    <dbReference type="NCBI Taxonomy" id="644284"/>
    <lineage>
        <taxon>Bacteria</taxon>
        <taxon>Bacillati</taxon>
        <taxon>Actinomycetota</taxon>
        <taxon>Actinomycetes</taxon>
        <taxon>Actinomycetales</taxon>
        <taxon>Actinomycetaceae</taxon>
        <taxon>Arcanobacterium</taxon>
    </lineage>
</organism>
<dbReference type="PANTHER" id="PTHR30050:SF2">
    <property type="entry name" value="CHROMOSOMAL REPLICATION INITIATOR PROTEIN DNAA"/>
    <property type="match status" value="1"/>
</dbReference>
<feature type="binding site" evidence="8">
    <location>
        <position position="242"/>
    </location>
    <ligand>
        <name>ATP</name>
        <dbReference type="ChEBI" id="CHEBI:30616"/>
    </ligand>
</feature>
<feature type="binding site" evidence="8">
    <location>
        <position position="240"/>
    </location>
    <ligand>
        <name>ATP</name>
        <dbReference type="ChEBI" id="CHEBI:30616"/>
    </ligand>
</feature>
<comment type="similarity">
    <text evidence="1 8 11">Belongs to the DnaA family.</text>
</comment>
<evidence type="ECO:0000256" key="1">
    <source>
        <dbReference type="ARBA" id="ARBA00006583"/>
    </source>
</evidence>
<dbReference type="CDD" id="cd00009">
    <property type="entry name" value="AAA"/>
    <property type="match status" value="1"/>
</dbReference>
<dbReference type="InterPro" id="IPR003593">
    <property type="entry name" value="AAA+_ATPase"/>
</dbReference>
<evidence type="ECO:0000256" key="12">
    <source>
        <dbReference type="SAM" id="MobiDB-lite"/>
    </source>
</evidence>
<dbReference type="Gene3D" id="1.10.1750.10">
    <property type="match status" value="1"/>
</dbReference>
<keyword evidence="16" id="KW-1185">Reference proteome</keyword>
<dbReference type="FunFam" id="3.40.50.300:FF:000668">
    <property type="entry name" value="Chromosomal replication initiator protein DnaA"/>
    <property type="match status" value="1"/>
</dbReference>
<dbReference type="Gene3D" id="3.40.50.300">
    <property type="entry name" value="P-loop containing nucleotide triphosphate hydrolases"/>
    <property type="match status" value="1"/>
</dbReference>
<dbReference type="GO" id="GO:0005737">
    <property type="term" value="C:cytoplasm"/>
    <property type="evidence" value="ECO:0007669"/>
    <property type="project" value="UniProtKB-SubCell"/>
</dbReference>
<feature type="compositionally biased region" description="Low complexity" evidence="12">
    <location>
        <begin position="149"/>
        <end position="163"/>
    </location>
</feature>
<gene>
    <name evidence="8" type="primary">dnaA</name>
    <name evidence="15" type="ordered locus">Arch_0001</name>
</gene>
<sequence length="544" mass="60184">MEDRTAFNAQGENMSDGSFAQDAWAAAIELSRAEGRLSDSQTAFVRLAKPLAIVDDRFMIVVATEFTRNLLNTSVVQALTDKLSAIIGRKLTLDISVDSSLSEVAVNPPPAAKIPAPVATPSTPITTIPQPTPVRPLRSVSQPENVDMPTFSTPATPSSEPTSIFPKPDYVTEPTAPTPRRNDHRSQGTRESARLNPRYTFETFVIGESNRFAHATALAVSEQPGSTYNPLFLYSESGMGKTHLLHAIGNSVQEMFPNRKVLYVSAEEFTNAFINALANGQMHNFKDQFRTVDVLLIDDIQFLSGRDRSRTLEEFFHTFNALINANKQIVITSDVAPNLLVDFEDRMISRFNSGITAAIDLPNLETRIAILNRKAVAEGLDVPRDVVEFIASKMTTNVREMEGALRRVRAFADLTKQSISLELAESQLKDMISDPTSIQVTAGMIVAQVSSYFNVPLADLKSPTRTRSLTQPRHVAMYLCRELTDLSLPKIAEEFNRRDHTTVMNAVRKVEALMTEKQTIFTQVSELTTIIRNAAKDHAQIASE</sequence>
<dbReference type="PROSITE" id="PS01008">
    <property type="entry name" value="DNAA"/>
    <property type="match status" value="1"/>
</dbReference>
<evidence type="ECO:0000256" key="5">
    <source>
        <dbReference type="ARBA" id="ARBA00022840"/>
    </source>
</evidence>
<dbReference type="FunFam" id="1.10.8.60:FF:000003">
    <property type="entry name" value="Chromosomal replication initiator protein DnaA"/>
    <property type="match status" value="1"/>
</dbReference>
<dbReference type="Gene3D" id="1.10.8.60">
    <property type="match status" value="1"/>
</dbReference>
<comment type="domain">
    <text evidence="8">Domain I is involved in oligomerization and binding regulators, domain II is flexibile and of varying length in different bacteria, domain III forms the AAA+ region, while domain IV binds dsDNA.</text>
</comment>
<keyword evidence="4 8" id="KW-0547">Nucleotide-binding</keyword>
<dbReference type="InterPro" id="IPR001957">
    <property type="entry name" value="Chromosome_initiator_DnaA"/>
</dbReference>
<feature type="compositionally biased region" description="Low complexity" evidence="12">
    <location>
        <begin position="115"/>
        <end position="129"/>
    </location>
</feature>
<evidence type="ECO:0000259" key="13">
    <source>
        <dbReference type="SMART" id="SM00382"/>
    </source>
</evidence>
<dbReference type="Proteomes" id="UP000000376">
    <property type="component" value="Chromosome"/>
</dbReference>
<dbReference type="CDD" id="cd06571">
    <property type="entry name" value="Bac_DnaA_C"/>
    <property type="match status" value="1"/>
</dbReference>
<feature type="domain" description="Chromosomal replication initiator DnaA C-terminal" evidence="14">
    <location>
        <begin position="441"/>
        <end position="510"/>
    </location>
</feature>
<dbReference type="HOGENOM" id="CLU_026910_2_0_11"/>
<keyword evidence="5 8" id="KW-0067">ATP-binding</keyword>
<dbReference type="SUPFAM" id="SSF48295">
    <property type="entry name" value="TrpR-like"/>
    <property type="match status" value="1"/>
</dbReference>
<dbReference type="InterPro" id="IPR013159">
    <property type="entry name" value="DnaA_C"/>
</dbReference>